<dbReference type="GO" id="GO:0022857">
    <property type="term" value="F:transmembrane transporter activity"/>
    <property type="evidence" value="ECO:0007669"/>
    <property type="project" value="InterPro"/>
</dbReference>
<dbReference type="Pfam" id="PF13520">
    <property type="entry name" value="AA_permease_2"/>
    <property type="match status" value="1"/>
</dbReference>
<feature type="transmembrane region" description="Helical" evidence="6">
    <location>
        <begin position="133"/>
        <end position="156"/>
    </location>
</feature>
<dbReference type="EMBL" id="KV454461">
    <property type="protein sequence ID" value="ODQ76889.1"/>
    <property type="molecule type" value="Genomic_DNA"/>
</dbReference>
<dbReference type="PANTHER" id="PTHR45649:SF6">
    <property type="entry name" value="GABA-SPECIFIC PERMEASE"/>
    <property type="match status" value="1"/>
</dbReference>
<feature type="transmembrane region" description="Helical" evidence="6">
    <location>
        <begin position="332"/>
        <end position="355"/>
    </location>
</feature>
<dbReference type="PROSITE" id="PS00218">
    <property type="entry name" value="AMINO_ACID_PERMEASE_1"/>
    <property type="match status" value="1"/>
</dbReference>
<dbReference type="InterPro" id="IPR004840">
    <property type="entry name" value="Amino_acid_permease_CS"/>
</dbReference>
<evidence type="ECO:0000313" key="7">
    <source>
        <dbReference type="EMBL" id="ODQ76889.1"/>
    </source>
</evidence>
<dbReference type="PANTHER" id="PTHR45649">
    <property type="entry name" value="AMINO-ACID PERMEASE BAT1"/>
    <property type="match status" value="1"/>
</dbReference>
<dbReference type="PIRSF" id="PIRSF006060">
    <property type="entry name" value="AA_transporter"/>
    <property type="match status" value="1"/>
</dbReference>
<feature type="transmembrane region" description="Helical" evidence="6">
    <location>
        <begin position="199"/>
        <end position="217"/>
    </location>
</feature>
<keyword evidence="2" id="KW-0813">Transport</keyword>
<feature type="non-terminal residue" evidence="7">
    <location>
        <position position="364"/>
    </location>
</feature>
<dbReference type="Proteomes" id="UP000094336">
    <property type="component" value="Unassembled WGS sequence"/>
</dbReference>
<name>A0A1E3QGQ9_9ASCO</name>
<evidence type="ECO:0000256" key="6">
    <source>
        <dbReference type="SAM" id="Phobius"/>
    </source>
</evidence>
<protein>
    <recommendedName>
        <fullName evidence="9">Amino acid permease/ SLC12A domain-containing protein</fullName>
    </recommendedName>
</protein>
<keyword evidence="3 6" id="KW-0812">Transmembrane</keyword>
<evidence type="ECO:0000256" key="1">
    <source>
        <dbReference type="ARBA" id="ARBA00004141"/>
    </source>
</evidence>
<evidence type="ECO:0000313" key="8">
    <source>
        <dbReference type="Proteomes" id="UP000094336"/>
    </source>
</evidence>
<evidence type="ECO:0000256" key="2">
    <source>
        <dbReference type="ARBA" id="ARBA00022448"/>
    </source>
</evidence>
<dbReference type="AlphaFoldDB" id="A0A1E3QGQ9"/>
<feature type="transmembrane region" description="Helical" evidence="6">
    <location>
        <begin position="47"/>
        <end position="69"/>
    </location>
</feature>
<dbReference type="OrthoDB" id="4476201at2759"/>
<dbReference type="InterPro" id="IPR002293">
    <property type="entry name" value="AA/rel_permease1"/>
</dbReference>
<feature type="transmembrane region" description="Helical" evidence="6">
    <location>
        <begin position="277"/>
        <end position="302"/>
    </location>
</feature>
<gene>
    <name evidence="7" type="ORF">BABINDRAFT_42662</name>
</gene>
<proteinExistence type="predicted"/>
<feature type="transmembrane region" description="Helical" evidence="6">
    <location>
        <begin position="244"/>
        <end position="265"/>
    </location>
</feature>
<dbReference type="RefSeq" id="XP_018982217.1">
    <property type="nucleotide sequence ID" value="XM_019132089.1"/>
</dbReference>
<keyword evidence="4 6" id="KW-1133">Transmembrane helix</keyword>
<comment type="subcellular location">
    <subcellularLocation>
        <location evidence="1">Membrane</location>
        <topology evidence="1">Multi-pass membrane protein</topology>
    </subcellularLocation>
</comment>
<dbReference type="GO" id="GO:0016020">
    <property type="term" value="C:membrane"/>
    <property type="evidence" value="ECO:0007669"/>
    <property type="project" value="UniProtKB-SubCell"/>
</dbReference>
<dbReference type="GO" id="GO:0006865">
    <property type="term" value="P:amino acid transport"/>
    <property type="evidence" value="ECO:0007669"/>
    <property type="project" value="InterPro"/>
</dbReference>
<dbReference type="Gene3D" id="1.20.1740.10">
    <property type="entry name" value="Amino acid/polyamine transporter I"/>
    <property type="match status" value="1"/>
</dbReference>
<evidence type="ECO:0000256" key="5">
    <source>
        <dbReference type="ARBA" id="ARBA00023136"/>
    </source>
</evidence>
<evidence type="ECO:0000256" key="3">
    <source>
        <dbReference type="ARBA" id="ARBA00022692"/>
    </source>
</evidence>
<keyword evidence="8" id="KW-1185">Reference proteome</keyword>
<dbReference type="STRING" id="984486.A0A1E3QGQ9"/>
<accession>A0A1E3QGQ9</accession>
<sequence>MGAVSSGSIHAQRTNIIDARLAGNDNELLAEIGYKAELSRKFSTIQVFGVAFSIMGLLPSISSVLGLALSGGPVGMIWGWFIASFFILLIGIGMAELGSAMPTSGGLYYWTNYYADDGWKTFLSFIIGNVNSLALVGGLCSINYGFAAEILSIVVISRDGDFTITNGMTYGVFAACVLSHIVVTLCASSGVSKLQTFSIACNVGLITLFLIAIPIGTARSSTQSFNDAKFIFGNMQSMTGWTPGWQFVLCWMPAIWTIGAFDSCVHMSEEAKNATKAVPIGIVSSISVCYVLGFVICIVIGACMTQDVSSIVDTKFGQPMAQIIFNALGKKWAMAFMALIAFCQWLMGASILTAISRQIWAFSR</sequence>
<feature type="transmembrane region" description="Helical" evidence="6">
    <location>
        <begin position="75"/>
        <end position="95"/>
    </location>
</feature>
<feature type="transmembrane region" description="Helical" evidence="6">
    <location>
        <begin position="168"/>
        <end position="187"/>
    </location>
</feature>
<dbReference type="GeneID" id="30149942"/>
<reference evidence="8" key="1">
    <citation type="submission" date="2016-05" db="EMBL/GenBank/DDBJ databases">
        <title>Comparative genomics of biotechnologically important yeasts.</title>
        <authorList>
            <consortium name="DOE Joint Genome Institute"/>
            <person name="Riley R."/>
            <person name="Haridas S."/>
            <person name="Wolfe K.H."/>
            <person name="Lopes M.R."/>
            <person name="Hittinger C.T."/>
            <person name="Goker M."/>
            <person name="Salamov A."/>
            <person name="Wisecaver J."/>
            <person name="Long T.M."/>
            <person name="Aerts A.L."/>
            <person name="Barry K."/>
            <person name="Choi C."/>
            <person name="Clum A."/>
            <person name="Coughlan A.Y."/>
            <person name="Deshpande S."/>
            <person name="Douglass A.P."/>
            <person name="Hanson S.J."/>
            <person name="Klenk H.-P."/>
            <person name="Labutti K."/>
            <person name="Lapidus A."/>
            <person name="Lindquist E."/>
            <person name="Lipzen A."/>
            <person name="Meier-Kolthoff J.P."/>
            <person name="Ohm R.A."/>
            <person name="Otillar R.P."/>
            <person name="Pangilinan J."/>
            <person name="Peng Y."/>
            <person name="Rokas A."/>
            <person name="Rosa C.A."/>
            <person name="Scheuner C."/>
            <person name="Sibirny A.A."/>
            <person name="Slot J.C."/>
            <person name="Stielow J.B."/>
            <person name="Sun H."/>
            <person name="Kurtzman C.P."/>
            <person name="Blackwell M."/>
            <person name="Grigoriev I.V."/>
            <person name="Jeffries T.W."/>
        </authorList>
    </citation>
    <scope>NUCLEOTIDE SEQUENCE [LARGE SCALE GENOMIC DNA]</scope>
    <source>
        <strain evidence="8">NRRL Y-12698</strain>
    </source>
</reference>
<evidence type="ECO:0000256" key="4">
    <source>
        <dbReference type="ARBA" id="ARBA00022989"/>
    </source>
</evidence>
<organism evidence="7 8">
    <name type="scientific">Babjeviella inositovora NRRL Y-12698</name>
    <dbReference type="NCBI Taxonomy" id="984486"/>
    <lineage>
        <taxon>Eukaryota</taxon>
        <taxon>Fungi</taxon>
        <taxon>Dikarya</taxon>
        <taxon>Ascomycota</taxon>
        <taxon>Saccharomycotina</taxon>
        <taxon>Pichiomycetes</taxon>
        <taxon>Serinales incertae sedis</taxon>
        <taxon>Babjeviella</taxon>
    </lineage>
</organism>
<keyword evidence="5 6" id="KW-0472">Membrane</keyword>
<evidence type="ECO:0008006" key="9">
    <source>
        <dbReference type="Google" id="ProtNLM"/>
    </source>
</evidence>